<sequence>MGLINWVVEQHQFLMHQCFSLPFAFLFYFLTKRGYLSLTCRYLFVSVGGCVLAVVTMGIYSLLLFVSTFVFILLLAFVDPGYIHIWVFGVQMLWQTFWHLLIQYKEYWLHESVSIRMFLAVSSLMLLTQRMTSVSMDLQEKQVTVTFSASSKRKGCVMLLPLTSYLLSFTTLLGGPLCSYSQFVFHMQGIKPPPSPLGAVFLKLIQVLLLELVRFCLVCFMKQNIPDPSHSAVLCGILWVWGLALVLRMQYYSHWRISECINNAAGFGFCENSSGDWSGLSDGDFWSTEASSRMSDFARRWNTTTASWLRRLVYIRCKHFPLFMTFGFSLWWHGLHLGHFVGFLTWAATVKTDYYIHRYLHPKLTSTWRKLLYTCLGWINTQMIVTCVAIAVELRNMSGLRLLSVTYAGLFPLCNILLLVILVKVDTVRKTTKVVM</sequence>
<feature type="transmembrane region" description="Helical" evidence="8">
    <location>
        <begin position="232"/>
        <end position="251"/>
    </location>
</feature>
<evidence type="ECO:0000313" key="9">
    <source>
        <dbReference type="Ensembl" id="ENSSDUP00000005849.1"/>
    </source>
</evidence>
<dbReference type="InterPro" id="IPR004299">
    <property type="entry name" value="MBOAT_fam"/>
</dbReference>
<evidence type="ECO:0000256" key="4">
    <source>
        <dbReference type="ARBA" id="ARBA00022824"/>
    </source>
</evidence>
<keyword evidence="7" id="KW-0012">Acyltransferase</keyword>
<evidence type="ECO:0000256" key="5">
    <source>
        <dbReference type="ARBA" id="ARBA00022989"/>
    </source>
</evidence>
<feature type="transmembrane region" description="Helical" evidence="8">
    <location>
        <begin position="330"/>
        <end position="350"/>
    </location>
</feature>
<feature type="transmembrane region" description="Helical" evidence="8">
    <location>
        <begin position="12"/>
        <end position="30"/>
    </location>
</feature>
<dbReference type="Pfam" id="PF03062">
    <property type="entry name" value="MBOAT"/>
    <property type="match status" value="1"/>
</dbReference>
<keyword evidence="10" id="KW-1185">Reference proteome</keyword>
<dbReference type="STRING" id="41447.ENSSDUP00000005849"/>
<keyword evidence="4" id="KW-0256">Endoplasmic reticulum</keyword>
<keyword evidence="3 8" id="KW-0812">Transmembrane</keyword>
<evidence type="ECO:0000256" key="7">
    <source>
        <dbReference type="ARBA" id="ARBA00023315"/>
    </source>
</evidence>
<dbReference type="AlphaFoldDB" id="A0A3B4TI11"/>
<dbReference type="PANTHER" id="PTHR13906:SF3">
    <property type="entry name" value="GHRELIN O-ACYLTRANSFERASE"/>
    <property type="match status" value="1"/>
</dbReference>
<keyword evidence="5 8" id="KW-1133">Transmembrane helix</keyword>
<dbReference type="OMA" id="MDWLQLF"/>
<name>A0A3B4TI11_SERDU</name>
<evidence type="ECO:0000256" key="3">
    <source>
        <dbReference type="ARBA" id="ARBA00022692"/>
    </source>
</evidence>
<keyword evidence="6 8" id="KW-0472">Membrane</keyword>
<feature type="transmembrane region" description="Helical" evidence="8">
    <location>
        <begin position="371"/>
        <end position="392"/>
    </location>
</feature>
<reference evidence="9" key="1">
    <citation type="submission" date="2025-08" db="UniProtKB">
        <authorList>
            <consortium name="Ensembl"/>
        </authorList>
    </citation>
    <scope>IDENTIFICATION</scope>
</reference>
<evidence type="ECO:0000256" key="8">
    <source>
        <dbReference type="SAM" id="Phobius"/>
    </source>
</evidence>
<feature type="transmembrane region" description="Helical" evidence="8">
    <location>
        <begin position="42"/>
        <end position="75"/>
    </location>
</feature>
<dbReference type="Proteomes" id="UP000261420">
    <property type="component" value="Unplaced"/>
</dbReference>
<dbReference type="Ensembl" id="ENSSDUT00000005963.1">
    <property type="protein sequence ID" value="ENSSDUP00000005849.1"/>
    <property type="gene ID" value="ENSSDUG00000004299.1"/>
</dbReference>
<dbReference type="InterPro" id="IPR049941">
    <property type="entry name" value="LPLAT_7/PORCN-like"/>
</dbReference>
<feature type="transmembrane region" description="Helical" evidence="8">
    <location>
        <begin position="404"/>
        <end position="423"/>
    </location>
</feature>
<evidence type="ECO:0000256" key="2">
    <source>
        <dbReference type="ARBA" id="ARBA00022679"/>
    </source>
</evidence>
<evidence type="ECO:0000313" key="10">
    <source>
        <dbReference type="Proteomes" id="UP000261420"/>
    </source>
</evidence>
<dbReference type="GO" id="GO:0005789">
    <property type="term" value="C:endoplasmic reticulum membrane"/>
    <property type="evidence" value="ECO:0007669"/>
    <property type="project" value="UniProtKB-SubCell"/>
</dbReference>
<evidence type="ECO:0000256" key="6">
    <source>
        <dbReference type="ARBA" id="ARBA00023136"/>
    </source>
</evidence>
<protein>
    <submittedName>
        <fullName evidence="9">Membrane bound O-acyltransferase domain containing 4</fullName>
    </submittedName>
</protein>
<comment type="subcellular location">
    <subcellularLocation>
        <location evidence="1">Endoplasmic reticulum membrane</location>
        <topology evidence="1">Multi-pass membrane protein</topology>
    </subcellularLocation>
</comment>
<feature type="transmembrane region" description="Helical" evidence="8">
    <location>
        <begin position="197"/>
        <end position="220"/>
    </location>
</feature>
<reference evidence="9" key="2">
    <citation type="submission" date="2025-09" db="UniProtKB">
        <authorList>
            <consortium name="Ensembl"/>
        </authorList>
    </citation>
    <scope>IDENTIFICATION</scope>
</reference>
<organism evidence="9 10">
    <name type="scientific">Seriola dumerili</name>
    <name type="common">Greater amberjack</name>
    <name type="synonym">Caranx dumerili</name>
    <dbReference type="NCBI Taxonomy" id="41447"/>
    <lineage>
        <taxon>Eukaryota</taxon>
        <taxon>Metazoa</taxon>
        <taxon>Chordata</taxon>
        <taxon>Craniata</taxon>
        <taxon>Vertebrata</taxon>
        <taxon>Euteleostomi</taxon>
        <taxon>Actinopterygii</taxon>
        <taxon>Neopterygii</taxon>
        <taxon>Teleostei</taxon>
        <taxon>Neoteleostei</taxon>
        <taxon>Acanthomorphata</taxon>
        <taxon>Carangaria</taxon>
        <taxon>Carangiformes</taxon>
        <taxon>Carangidae</taxon>
        <taxon>Seriola</taxon>
    </lineage>
</organism>
<dbReference type="GO" id="GO:0030258">
    <property type="term" value="P:lipid modification"/>
    <property type="evidence" value="ECO:0007669"/>
    <property type="project" value="TreeGrafter"/>
</dbReference>
<feature type="transmembrane region" description="Helical" evidence="8">
    <location>
        <begin position="157"/>
        <end position="177"/>
    </location>
</feature>
<keyword evidence="2" id="KW-0808">Transferase</keyword>
<dbReference type="GO" id="GO:0016412">
    <property type="term" value="F:serine O-acyltransferase activity"/>
    <property type="evidence" value="ECO:0007669"/>
    <property type="project" value="TreeGrafter"/>
</dbReference>
<dbReference type="GeneTree" id="ENSGT01030000234564"/>
<evidence type="ECO:0000256" key="1">
    <source>
        <dbReference type="ARBA" id="ARBA00004477"/>
    </source>
</evidence>
<proteinExistence type="predicted"/>
<accession>A0A3B4TI11</accession>
<dbReference type="PANTHER" id="PTHR13906">
    <property type="entry name" value="PORCUPINE"/>
    <property type="match status" value="1"/>
</dbReference>